<proteinExistence type="predicted"/>
<dbReference type="AlphaFoldDB" id="A0A0A9ECK4"/>
<dbReference type="EMBL" id="GBRH01200104">
    <property type="protein sequence ID" value="JAD97791.1"/>
    <property type="molecule type" value="Transcribed_RNA"/>
</dbReference>
<sequence length="66" mass="7321">MIFSIVIYLIVSCLLYAKLCFANSLVQPHCKSVSCSGCVNIIADQQVLVVSTVHIKCKKYASLHLY</sequence>
<evidence type="ECO:0000313" key="2">
    <source>
        <dbReference type="EMBL" id="JAD97791.1"/>
    </source>
</evidence>
<protein>
    <recommendedName>
        <fullName evidence="3">Secreted protein</fullName>
    </recommendedName>
</protein>
<reference evidence="2" key="2">
    <citation type="journal article" date="2015" name="Data Brief">
        <title>Shoot transcriptome of the giant reed, Arundo donax.</title>
        <authorList>
            <person name="Barrero R.A."/>
            <person name="Guerrero F.D."/>
            <person name="Moolhuijzen P."/>
            <person name="Goolsby J.A."/>
            <person name="Tidwell J."/>
            <person name="Bellgard S.E."/>
            <person name="Bellgard M.I."/>
        </authorList>
    </citation>
    <scope>NUCLEOTIDE SEQUENCE</scope>
    <source>
        <tissue evidence="2">Shoot tissue taken approximately 20 cm above the soil surface</tissue>
    </source>
</reference>
<evidence type="ECO:0008006" key="3">
    <source>
        <dbReference type="Google" id="ProtNLM"/>
    </source>
</evidence>
<feature type="signal peptide" evidence="1">
    <location>
        <begin position="1"/>
        <end position="22"/>
    </location>
</feature>
<organism evidence="2">
    <name type="scientific">Arundo donax</name>
    <name type="common">Giant reed</name>
    <name type="synonym">Donax arundinaceus</name>
    <dbReference type="NCBI Taxonomy" id="35708"/>
    <lineage>
        <taxon>Eukaryota</taxon>
        <taxon>Viridiplantae</taxon>
        <taxon>Streptophyta</taxon>
        <taxon>Embryophyta</taxon>
        <taxon>Tracheophyta</taxon>
        <taxon>Spermatophyta</taxon>
        <taxon>Magnoliopsida</taxon>
        <taxon>Liliopsida</taxon>
        <taxon>Poales</taxon>
        <taxon>Poaceae</taxon>
        <taxon>PACMAD clade</taxon>
        <taxon>Arundinoideae</taxon>
        <taxon>Arundineae</taxon>
        <taxon>Arundo</taxon>
    </lineage>
</organism>
<evidence type="ECO:0000256" key="1">
    <source>
        <dbReference type="SAM" id="SignalP"/>
    </source>
</evidence>
<reference evidence="2" key="1">
    <citation type="submission" date="2014-09" db="EMBL/GenBank/DDBJ databases">
        <authorList>
            <person name="Magalhaes I.L.F."/>
            <person name="Oliveira U."/>
            <person name="Santos F.R."/>
            <person name="Vidigal T.H.D.A."/>
            <person name="Brescovit A.D."/>
            <person name="Santos A.J."/>
        </authorList>
    </citation>
    <scope>NUCLEOTIDE SEQUENCE</scope>
    <source>
        <tissue evidence="2">Shoot tissue taken approximately 20 cm above the soil surface</tissue>
    </source>
</reference>
<keyword evidence="1" id="KW-0732">Signal</keyword>
<name>A0A0A9ECK4_ARUDO</name>
<accession>A0A0A9ECK4</accession>
<feature type="chain" id="PRO_5002061841" description="Secreted protein" evidence="1">
    <location>
        <begin position="23"/>
        <end position="66"/>
    </location>
</feature>